<dbReference type="RefSeq" id="WP_386408435.1">
    <property type="nucleotide sequence ID" value="NZ_JBHTJH010000017.1"/>
</dbReference>
<sequence length="277" mass="30579">MISNTKHIAILGCGWLGLPLAKELIEKGHRISGTTTSADKLAILEAAGISPFLVELTEKEIRGDLETFLNSAQILVIDIPPKLRGLNSESFVKKIQHLIPYIEASSVEKVLFISSTSVYADDTLFSEVDEDTLPHPISESGKQLLVVERLLKANLHFETSILRFGGLIGNGRHPIKQLAGKSQLKNPNAPVNLIHIDDAIGIIVAILKKDKWGTLLNAVAPFHEEKERYYEKMASIYNLSTPIYDSETPSKGKKIGSKSINDILSYTFKVKNLLIKV</sequence>
<dbReference type="InterPro" id="IPR051783">
    <property type="entry name" value="NAD(P)-dependent_oxidoreduct"/>
</dbReference>
<dbReference type="EMBL" id="JBHTJH010000017">
    <property type="protein sequence ID" value="MFD0862884.1"/>
    <property type="molecule type" value="Genomic_DNA"/>
</dbReference>
<dbReference type="InterPro" id="IPR036291">
    <property type="entry name" value="NAD(P)-bd_dom_sf"/>
</dbReference>
<evidence type="ECO:0000313" key="2">
    <source>
        <dbReference type="Proteomes" id="UP001596978"/>
    </source>
</evidence>
<evidence type="ECO:0000313" key="1">
    <source>
        <dbReference type="EMBL" id="MFD0862884.1"/>
    </source>
</evidence>
<proteinExistence type="predicted"/>
<name>A0ABW3CZV9_9FLAO</name>
<dbReference type="Gene3D" id="3.40.50.720">
    <property type="entry name" value="NAD(P)-binding Rossmann-like Domain"/>
    <property type="match status" value="1"/>
</dbReference>
<dbReference type="SUPFAM" id="SSF51735">
    <property type="entry name" value="NAD(P)-binding Rossmann-fold domains"/>
    <property type="match status" value="1"/>
</dbReference>
<keyword evidence="1" id="KW-0560">Oxidoreductase</keyword>
<comment type="caution">
    <text evidence="1">The sequence shown here is derived from an EMBL/GenBank/DDBJ whole genome shotgun (WGS) entry which is preliminary data.</text>
</comment>
<protein>
    <submittedName>
        <fullName evidence="1">SDR family oxidoreductase</fullName>
        <ecNumber evidence="1">1.1.1.290</ecNumber>
    </submittedName>
</protein>
<keyword evidence="2" id="KW-1185">Reference proteome</keyword>
<dbReference type="EC" id="1.1.1.290" evidence="1"/>
<dbReference type="GO" id="GO:0033711">
    <property type="term" value="F:4-phosphoerythronate dehydrogenase activity"/>
    <property type="evidence" value="ECO:0007669"/>
    <property type="project" value="UniProtKB-EC"/>
</dbReference>
<dbReference type="Proteomes" id="UP001596978">
    <property type="component" value="Unassembled WGS sequence"/>
</dbReference>
<organism evidence="1 2">
    <name type="scientific">Sungkyunkwania multivorans</name>
    <dbReference type="NCBI Taxonomy" id="1173618"/>
    <lineage>
        <taxon>Bacteria</taxon>
        <taxon>Pseudomonadati</taxon>
        <taxon>Bacteroidota</taxon>
        <taxon>Flavobacteriia</taxon>
        <taxon>Flavobacteriales</taxon>
        <taxon>Flavobacteriaceae</taxon>
        <taxon>Sungkyunkwania</taxon>
    </lineage>
</organism>
<dbReference type="PANTHER" id="PTHR48079:SF6">
    <property type="entry name" value="NAD(P)-BINDING DOMAIN-CONTAINING PROTEIN-RELATED"/>
    <property type="match status" value="1"/>
</dbReference>
<gene>
    <name evidence="1" type="ORF">ACFQ1M_11780</name>
</gene>
<reference evidence="2" key="1">
    <citation type="journal article" date="2019" name="Int. J. Syst. Evol. Microbiol.">
        <title>The Global Catalogue of Microorganisms (GCM) 10K type strain sequencing project: providing services to taxonomists for standard genome sequencing and annotation.</title>
        <authorList>
            <consortium name="The Broad Institute Genomics Platform"/>
            <consortium name="The Broad Institute Genome Sequencing Center for Infectious Disease"/>
            <person name="Wu L."/>
            <person name="Ma J."/>
        </authorList>
    </citation>
    <scope>NUCLEOTIDE SEQUENCE [LARGE SCALE GENOMIC DNA]</scope>
    <source>
        <strain evidence="2">CCUG 62952</strain>
    </source>
</reference>
<dbReference type="CDD" id="cd05266">
    <property type="entry name" value="SDR_a4"/>
    <property type="match status" value="1"/>
</dbReference>
<dbReference type="PANTHER" id="PTHR48079">
    <property type="entry name" value="PROTEIN YEEZ"/>
    <property type="match status" value="1"/>
</dbReference>
<accession>A0ABW3CZV9</accession>